<dbReference type="AlphaFoldDB" id="A0A4R3LY02"/>
<protein>
    <recommendedName>
        <fullName evidence="3">Restriction endonuclease</fullName>
    </recommendedName>
</protein>
<dbReference type="RefSeq" id="WP_132032588.1">
    <property type="nucleotide sequence ID" value="NZ_SMAI01000009.1"/>
</dbReference>
<dbReference type="EMBL" id="SMAI01000009">
    <property type="protein sequence ID" value="TCT03537.1"/>
    <property type="molecule type" value="Genomic_DNA"/>
</dbReference>
<gene>
    <name evidence="1" type="ORF">EDC64_10987</name>
</gene>
<comment type="caution">
    <text evidence="1">The sequence shown here is derived from an EMBL/GenBank/DDBJ whole genome shotgun (WGS) entry which is preliminary data.</text>
</comment>
<keyword evidence="2" id="KW-1185">Reference proteome</keyword>
<evidence type="ECO:0000313" key="2">
    <source>
        <dbReference type="Proteomes" id="UP000294664"/>
    </source>
</evidence>
<sequence>MAKDESKLRIPSGSLVIRLVIEQLDDLLKDAAGAEGAVLEATTKLAPIVLSDAQAILGGKKGGLSYRDGILIQLGYGLISENTFDHTLRAEGARGVAQALGKANAQRHIPKINDAYENIGKNTKNLVRGNVLEFDRLLTWMNTASLEDRTFLFRYALAEVALTARPVLRMPTLRPVELTFARISVFFEELFEVPSGGAHEQFAVAAVLGAMLDQFSSGGLQGLQVKTKNINASDASTGTAADVQIVRGNLIEAVFEVSANDWRHKIDQAVDAAKRAGLSTAHIIAAGTDTADLKAMLSGSTVDISVAEIRSFIRIVCSILRPPAREDALRRLYDLLDRLQPDVALTNGYVTLLRRHAFAAD</sequence>
<proteinExistence type="predicted"/>
<accession>A0A4R3LY02</accession>
<evidence type="ECO:0008006" key="3">
    <source>
        <dbReference type="Google" id="ProtNLM"/>
    </source>
</evidence>
<dbReference type="OrthoDB" id="9803630at2"/>
<organism evidence="1 2">
    <name type="scientific">Aquabacter spiritensis</name>
    <dbReference type="NCBI Taxonomy" id="933073"/>
    <lineage>
        <taxon>Bacteria</taxon>
        <taxon>Pseudomonadati</taxon>
        <taxon>Pseudomonadota</taxon>
        <taxon>Alphaproteobacteria</taxon>
        <taxon>Hyphomicrobiales</taxon>
        <taxon>Xanthobacteraceae</taxon>
        <taxon>Aquabacter</taxon>
    </lineage>
</organism>
<dbReference type="Proteomes" id="UP000294664">
    <property type="component" value="Unassembled WGS sequence"/>
</dbReference>
<evidence type="ECO:0000313" key="1">
    <source>
        <dbReference type="EMBL" id="TCT03537.1"/>
    </source>
</evidence>
<reference evidence="1 2" key="1">
    <citation type="submission" date="2019-03" db="EMBL/GenBank/DDBJ databases">
        <title>Genomic Encyclopedia of Type Strains, Phase IV (KMG-IV): sequencing the most valuable type-strain genomes for metagenomic binning, comparative biology and taxonomic classification.</title>
        <authorList>
            <person name="Goeker M."/>
        </authorList>
    </citation>
    <scope>NUCLEOTIDE SEQUENCE [LARGE SCALE GENOMIC DNA]</scope>
    <source>
        <strain evidence="1 2">DSM 9035</strain>
    </source>
</reference>
<name>A0A4R3LY02_9HYPH</name>